<organism evidence="6 7">
    <name type="scientific">Acidovorax facilis</name>
    <dbReference type="NCBI Taxonomy" id="12917"/>
    <lineage>
        <taxon>Bacteria</taxon>
        <taxon>Pseudomonadati</taxon>
        <taxon>Pseudomonadota</taxon>
        <taxon>Betaproteobacteria</taxon>
        <taxon>Burkholderiales</taxon>
        <taxon>Comamonadaceae</taxon>
        <taxon>Acidovorax</taxon>
    </lineage>
</organism>
<evidence type="ECO:0000256" key="3">
    <source>
        <dbReference type="ARBA" id="ARBA00023125"/>
    </source>
</evidence>
<dbReference type="Gene3D" id="1.10.443.10">
    <property type="entry name" value="Intergrase catalytic core"/>
    <property type="match status" value="1"/>
</dbReference>
<gene>
    <name evidence="6" type="ORF">ACFOW3_24730</name>
</gene>
<keyword evidence="2" id="KW-0229">DNA integration</keyword>
<dbReference type="RefSeq" id="WP_055395123.1">
    <property type="nucleotide sequence ID" value="NZ_JAMXAX010000229.1"/>
</dbReference>
<dbReference type="InterPro" id="IPR011010">
    <property type="entry name" value="DNA_brk_join_enz"/>
</dbReference>
<keyword evidence="7" id="KW-1185">Reference proteome</keyword>
<dbReference type="PROSITE" id="PS51898">
    <property type="entry name" value="TYR_RECOMBINASE"/>
    <property type="match status" value="1"/>
</dbReference>
<keyword evidence="4" id="KW-0233">DNA recombination</keyword>
<dbReference type="PANTHER" id="PTHR30349">
    <property type="entry name" value="PHAGE INTEGRASE-RELATED"/>
    <property type="match status" value="1"/>
</dbReference>
<proteinExistence type="inferred from homology"/>
<dbReference type="SUPFAM" id="SSF56349">
    <property type="entry name" value="DNA breaking-rejoining enzymes"/>
    <property type="match status" value="1"/>
</dbReference>
<dbReference type="InterPro" id="IPR002104">
    <property type="entry name" value="Integrase_catalytic"/>
</dbReference>
<sequence>MSGLREALRDYLELRRSLGYKLEDAGLQLPRFIDFLDTRGALHITTALAMEWAQQPTAVQPAEWARRLGGVRGFARYRHASDPLTEIPPLGLLPHRAMRARPYLYSDEEVQRLLAAALKLPTNWHRTPLYPWKYHCLIGLLSTTGMRMSEALDLQVPDVDLDQALLTIRSAKLGKSRCIPLHPSTRDVLADYLRRRTEFFGAAVSAYVFVSSRGNRLDQAGLHRTFYALSRSVGLRATGASRGPRLHDFRHRFAVKVLTAWYEAGQDATRLLPVLSTYLGHVRVEDTYWYLSAWPELMSHAMERLERRWGASS</sequence>
<evidence type="ECO:0000256" key="2">
    <source>
        <dbReference type="ARBA" id="ARBA00022908"/>
    </source>
</evidence>
<protein>
    <submittedName>
        <fullName evidence="6">Tyrosine-type recombinase/integrase</fullName>
    </submittedName>
</protein>
<dbReference type="CDD" id="cd00797">
    <property type="entry name" value="INT_RitB_C_like"/>
    <property type="match status" value="1"/>
</dbReference>
<name>A0ABV8DHX3_9BURK</name>
<comment type="similarity">
    <text evidence="1">Belongs to the 'phage' integrase family.</text>
</comment>
<keyword evidence="3" id="KW-0238">DNA-binding</keyword>
<evidence type="ECO:0000259" key="5">
    <source>
        <dbReference type="PROSITE" id="PS51898"/>
    </source>
</evidence>
<dbReference type="EMBL" id="JBHSAJ010000137">
    <property type="protein sequence ID" value="MFC3937837.1"/>
    <property type="molecule type" value="Genomic_DNA"/>
</dbReference>
<dbReference type="Proteomes" id="UP001595693">
    <property type="component" value="Unassembled WGS sequence"/>
</dbReference>
<dbReference type="PANTHER" id="PTHR30349:SF41">
    <property type="entry name" value="INTEGRASE_RECOMBINASE PROTEIN MJ0367-RELATED"/>
    <property type="match status" value="1"/>
</dbReference>
<evidence type="ECO:0000313" key="7">
    <source>
        <dbReference type="Proteomes" id="UP001595693"/>
    </source>
</evidence>
<comment type="caution">
    <text evidence="6">The sequence shown here is derived from an EMBL/GenBank/DDBJ whole genome shotgun (WGS) entry which is preliminary data.</text>
</comment>
<dbReference type="Pfam" id="PF00589">
    <property type="entry name" value="Phage_integrase"/>
    <property type="match status" value="1"/>
</dbReference>
<dbReference type="InterPro" id="IPR013762">
    <property type="entry name" value="Integrase-like_cat_sf"/>
</dbReference>
<feature type="domain" description="Tyr recombinase" evidence="5">
    <location>
        <begin position="99"/>
        <end position="303"/>
    </location>
</feature>
<accession>A0ABV8DHX3</accession>
<evidence type="ECO:0000256" key="4">
    <source>
        <dbReference type="ARBA" id="ARBA00023172"/>
    </source>
</evidence>
<dbReference type="InterPro" id="IPR050090">
    <property type="entry name" value="Tyrosine_recombinase_XerCD"/>
</dbReference>
<reference evidence="7" key="1">
    <citation type="journal article" date="2019" name="Int. J. Syst. Evol. Microbiol.">
        <title>The Global Catalogue of Microorganisms (GCM) 10K type strain sequencing project: providing services to taxonomists for standard genome sequencing and annotation.</title>
        <authorList>
            <consortium name="The Broad Institute Genomics Platform"/>
            <consortium name="The Broad Institute Genome Sequencing Center for Infectious Disease"/>
            <person name="Wu L."/>
            <person name="Ma J."/>
        </authorList>
    </citation>
    <scope>NUCLEOTIDE SEQUENCE [LARGE SCALE GENOMIC DNA]</scope>
    <source>
        <strain evidence="7">CCUG 2113</strain>
    </source>
</reference>
<evidence type="ECO:0000256" key="1">
    <source>
        <dbReference type="ARBA" id="ARBA00008857"/>
    </source>
</evidence>
<evidence type="ECO:0000313" key="6">
    <source>
        <dbReference type="EMBL" id="MFC3937837.1"/>
    </source>
</evidence>